<reference evidence="1" key="1">
    <citation type="submission" date="2020-07" db="EMBL/GenBank/DDBJ databases">
        <title>Huge and variable diversity of episymbiotic CPR bacteria and DPANN archaea in groundwater ecosystems.</title>
        <authorList>
            <person name="He C.Y."/>
            <person name="Keren R."/>
            <person name="Whittaker M."/>
            <person name="Farag I.F."/>
            <person name="Doudna J."/>
            <person name="Cate J.H.D."/>
            <person name="Banfield J.F."/>
        </authorList>
    </citation>
    <scope>NUCLEOTIDE SEQUENCE</scope>
    <source>
        <strain evidence="1">NC_groundwater_1818_Pr3_B-0.1um_66_35</strain>
    </source>
</reference>
<evidence type="ECO:0000313" key="1">
    <source>
        <dbReference type="EMBL" id="MBI5131697.1"/>
    </source>
</evidence>
<comment type="caution">
    <text evidence="1">The sequence shown here is derived from an EMBL/GenBank/DDBJ whole genome shotgun (WGS) entry which is preliminary data.</text>
</comment>
<organism evidence="1 2">
    <name type="scientific">Rhodopseudomonas palustris</name>
    <dbReference type="NCBI Taxonomy" id="1076"/>
    <lineage>
        <taxon>Bacteria</taxon>
        <taxon>Pseudomonadati</taxon>
        <taxon>Pseudomonadota</taxon>
        <taxon>Alphaproteobacteria</taxon>
        <taxon>Hyphomicrobiales</taxon>
        <taxon>Nitrobacteraceae</taxon>
        <taxon>Rhodopseudomonas</taxon>
    </lineage>
</organism>
<name>A0A933S0S6_RHOPL</name>
<dbReference type="AlphaFoldDB" id="A0A933S0S6"/>
<dbReference type="Proteomes" id="UP000782519">
    <property type="component" value="Unassembled WGS sequence"/>
</dbReference>
<protein>
    <submittedName>
        <fullName evidence="1">Uncharacterized protein</fullName>
    </submittedName>
</protein>
<dbReference type="EMBL" id="JACRJB010000054">
    <property type="protein sequence ID" value="MBI5131697.1"/>
    <property type="molecule type" value="Genomic_DNA"/>
</dbReference>
<accession>A0A933S0S6</accession>
<evidence type="ECO:0000313" key="2">
    <source>
        <dbReference type="Proteomes" id="UP000782519"/>
    </source>
</evidence>
<proteinExistence type="predicted"/>
<sequence length="76" mass="8592">MSTDLKALIERAENWPERAQDELVAIVDQIESELQAHEYSASIEELREIDAAMASLDRGEQATADEIRAAFAKFRQ</sequence>
<gene>
    <name evidence="1" type="ORF">HZA66_19840</name>
</gene>